<dbReference type="InterPro" id="IPR038766">
    <property type="entry name" value="Membrane_comp_ABC_pdt"/>
</dbReference>
<dbReference type="EMBL" id="JAUDEA010000002">
    <property type="protein sequence ID" value="MDM8270486.1"/>
    <property type="molecule type" value="Genomic_DNA"/>
</dbReference>
<evidence type="ECO:0000256" key="1">
    <source>
        <dbReference type="ARBA" id="ARBA00004651"/>
    </source>
</evidence>
<dbReference type="Pfam" id="PF02687">
    <property type="entry name" value="FtsX"/>
    <property type="match status" value="2"/>
</dbReference>
<organism evidence="9 10">
    <name type="scientific">Thermophilibacter provencensis</name>
    <dbReference type="NCBI Taxonomy" id="1852386"/>
    <lineage>
        <taxon>Bacteria</taxon>
        <taxon>Bacillati</taxon>
        <taxon>Actinomycetota</taxon>
        <taxon>Coriobacteriia</taxon>
        <taxon>Coriobacteriales</taxon>
        <taxon>Atopobiaceae</taxon>
        <taxon>Thermophilibacter</taxon>
    </lineage>
</organism>
<feature type="transmembrane region" description="Helical" evidence="7">
    <location>
        <begin position="1010"/>
        <end position="1030"/>
    </location>
</feature>
<protein>
    <submittedName>
        <fullName evidence="9">FtsX-like permease family protein</fullName>
    </submittedName>
</protein>
<reference evidence="9" key="1">
    <citation type="submission" date="2023-06" db="EMBL/GenBank/DDBJ databases">
        <title>Identification and characterization of horizontal gene transfer across gut microbiota members of farm animals based on homology search.</title>
        <authorList>
            <person name="Schwarzerova J."/>
            <person name="Nykrynova M."/>
            <person name="Jureckova K."/>
            <person name="Cejkova D."/>
            <person name="Rychlik I."/>
        </authorList>
    </citation>
    <scope>NUCLEOTIDE SEQUENCE</scope>
    <source>
        <strain evidence="9">153_Feed</strain>
    </source>
</reference>
<keyword evidence="4 7" id="KW-1133">Transmembrane helix</keyword>
<feature type="transmembrane region" description="Helical" evidence="7">
    <location>
        <begin position="19"/>
        <end position="38"/>
    </location>
</feature>
<feature type="compositionally biased region" description="Basic and acidic residues" evidence="6">
    <location>
        <begin position="269"/>
        <end position="281"/>
    </location>
</feature>
<feature type="transmembrane region" description="Helical" evidence="7">
    <location>
        <begin position="1063"/>
        <end position="1085"/>
    </location>
</feature>
<gene>
    <name evidence="9" type="ORF">QUW25_02110</name>
</gene>
<evidence type="ECO:0000313" key="10">
    <source>
        <dbReference type="Proteomes" id="UP001529256"/>
    </source>
</evidence>
<feature type="transmembrane region" description="Helical" evidence="7">
    <location>
        <begin position="766"/>
        <end position="786"/>
    </location>
</feature>
<comment type="caution">
    <text evidence="9">The sequence shown here is derived from an EMBL/GenBank/DDBJ whole genome shotgun (WGS) entry which is preliminary data.</text>
</comment>
<feature type="region of interest" description="Disordered" evidence="6">
    <location>
        <begin position="517"/>
        <end position="536"/>
    </location>
</feature>
<evidence type="ECO:0000256" key="4">
    <source>
        <dbReference type="ARBA" id="ARBA00022989"/>
    </source>
</evidence>
<evidence type="ECO:0000256" key="3">
    <source>
        <dbReference type="ARBA" id="ARBA00022692"/>
    </source>
</evidence>
<keyword evidence="5 7" id="KW-0472">Membrane</keyword>
<evidence type="ECO:0000256" key="7">
    <source>
        <dbReference type="SAM" id="Phobius"/>
    </source>
</evidence>
<evidence type="ECO:0000256" key="2">
    <source>
        <dbReference type="ARBA" id="ARBA00022475"/>
    </source>
</evidence>
<dbReference type="PANTHER" id="PTHR30287:SF1">
    <property type="entry name" value="INNER MEMBRANE PROTEIN"/>
    <property type="match status" value="1"/>
</dbReference>
<evidence type="ECO:0000313" key="9">
    <source>
        <dbReference type="EMBL" id="MDM8270486.1"/>
    </source>
</evidence>
<comment type="subcellular location">
    <subcellularLocation>
        <location evidence="1">Cell membrane</location>
        <topology evidence="1">Multi-pass membrane protein</topology>
    </subcellularLocation>
</comment>
<name>A0ABT7V391_9ACTN</name>
<feature type="domain" description="ABC3 transporter permease C-terminal" evidence="8">
    <location>
        <begin position="598"/>
        <end position="720"/>
    </location>
</feature>
<reference evidence="9" key="2">
    <citation type="submission" date="2023-06" db="EMBL/GenBank/DDBJ databases">
        <authorList>
            <person name="Zeman M."/>
            <person name="Kubasova T."/>
            <person name="Jahodarova E."/>
            <person name="Nykrynova M."/>
            <person name="Rychlik I."/>
        </authorList>
    </citation>
    <scope>NUCLEOTIDE SEQUENCE</scope>
    <source>
        <strain evidence="9">153_Feed</strain>
    </source>
</reference>
<feature type="transmembrane region" description="Helical" evidence="7">
    <location>
        <begin position="640"/>
        <end position="662"/>
    </location>
</feature>
<feature type="region of interest" description="Disordered" evidence="6">
    <location>
        <begin position="308"/>
        <end position="327"/>
    </location>
</feature>
<dbReference type="InterPro" id="IPR003838">
    <property type="entry name" value="ABC3_permease_C"/>
</dbReference>
<feature type="region of interest" description="Disordered" evidence="6">
    <location>
        <begin position="269"/>
        <end position="302"/>
    </location>
</feature>
<feature type="compositionally biased region" description="Basic and acidic residues" evidence="6">
    <location>
        <begin position="316"/>
        <end position="327"/>
    </location>
</feature>
<dbReference type="RefSeq" id="WP_289510584.1">
    <property type="nucleotide sequence ID" value="NZ_JAUDEA010000002.1"/>
</dbReference>
<accession>A0ABT7V391</accession>
<feature type="domain" description="ABC3 transporter permease C-terminal" evidence="8">
    <location>
        <begin position="1014"/>
        <end position="1127"/>
    </location>
</feature>
<feature type="transmembrane region" description="Helical" evidence="7">
    <location>
        <begin position="692"/>
        <end position="717"/>
    </location>
</feature>
<proteinExistence type="predicted"/>
<feature type="transmembrane region" description="Helical" evidence="7">
    <location>
        <begin position="598"/>
        <end position="619"/>
    </location>
</feature>
<sequence>MSAFATGIVRSVRSSLGRFLAIMVIVALGCGFFAGLSMSGPDMRAAADAYYDNTGLWDLRVISTLGFGEKDVGRLASVDGVDAAAGVMSVDAMVRVDTEQVAARVASLPDEYLSGEEPSLDQLILREGRYPSAAGECVVSADAPGLGLKPGDTIEVLYESGENDALSVHELTVVGTVSSSNYPYTISFGSTTLGSGMLDQYLYVSEDTFVEGTPFSEIHLSVATAEDALSGSDEYWDVVDEVRGRIEADAEGLSEARLDDLRLEAQDELDESRAEYERERADAEEELETSRDQLDEAASQISAAEEEVAAAGAELESGRSELASRRQQAEDELAAALAAIDSSQSELDARRSELEAQASQVEQARSSCESGVSVLLVALSEQGIEAGNLDAAVQALDAAISEQRAAKEQLVSAVEQLAALETAGALTDEQATQLESARFQLVCLDTTLPRLSSAREQASQLVSARDAVSAYDEGVTQVKAAQAQIDAARQELAEQRSSAESQLDEAQAQLDAAEAELEQGRSQLSSSRSEYEEGLDAWEDAREEADERFAEAEAELNDAQSEINSLEAPSLYVLDRSQSEGAATYQADSERMDTISTVFPFMLFLVAALVALTTMTRMVEDERVQMGTYKALGYSAGRIAGRYLAYAALASITGAVLGIAVLSQVLPYVVMYAYAIIYAVPQLPLPLTVDPLIALTSGGLGVGVTLFATLAAVGSALRETPAQLMQPRAPKAGRRILLERVRPLWSRLSFLRKVAARNLFRYKKRLLMTVIGVSGCTALLLVGFGLHDAIWDIIDNQFGPIMHYNTTVTLADDAGEKDGELVEGLLDDAGVDLLSRASLLNLRAGSDFSGETLSIQVVVPEDATEFGRALSLRERVSQKPLSLEGDGILLSEKAAGKLGVGVGDELVLYAQDAIGNATGDGVALRVDGVVENYVGNVAYLSPACWDVLARAGVFDDDAPSFSTLYLNVSEDAGLRDELAEELEATGAVSTVVFTDETVEMYRDMLSAVDLIVVVLIVSAAALAAVVLYNLTNINIGERVREIASLKVLGFKRGEVYAYIFREVLILTLLGDVVGLVLGTWLEGFVIVTAEVDVVMFGRVIHPASYVYAFVLTLVFSVLVMLMMRRKLDRIDMVESLKSVD</sequence>
<keyword evidence="2" id="KW-1003">Cell membrane</keyword>
<feature type="transmembrane region" description="Helical" evidence="7">
    <location>
        <begin position="1105"/>
        <end position="1123"/>
    </location>
</feature>
<keyword evidence="3 7" id="KW-0812">Transmembrane</keyword>
<keyword evidence="10" id="KW-1185">Reference proteome</keyword>
<evidence type="ECO:0000256" key="6">
    <source>
        <dbReference type="SAM" id="MobiDB-lite"/>
    </source>
</evidence>
<evidence type="ECO:0000259" key="8">
    <source>
        <dbReference type="Pfam" id="PF02687"/>
    </source>
</evidence>
<dbReference type="PANTHER" id="PTHR30287">
    <property type="entry name" value="MEMBRANE COMPONENT OF PREDICTED ABC SUPERFAMILY METABOLITE UPTAKE TRANSPORTER"/>
    <property type="match status" value="1"/>
</dbReference>
<dbReference type="Proteomes" id="UP001529256">
    <property type="component" value="Unassembled WGS sequence"/>
</dbReference>
<evidence type="ECO:0000256" key="5">
    <source>
        <dbReference type="ARBA" id="ARBA00023136"/>
    </source>
</evidence>